<evidence type="ECO:0008006" key="6">
    <source>
        <dbReference type="Google" id="ProtNLM"/>
    </source>
</evidence>
<organism evidence="4 5">
    <name type="scientific">Hevea brasiliensis</name>
    <name type="common">Para rubber tree</name>
    <name type="synonym">Siphonia brasiliensis</name>
    <dbReference type="NCBI Taxonomy" id="3981"/>
    <lineage>
        <taxon>Eukaryota</taxon>
        <taxon>Viridiplantae</taxon>
        <taxon>Streptophyta</taxon>
        <taxon>Embryophyta</taxon>
        <taxon>Tracheophyta</taxon>
        <taxon>Spermatophyta</taxon>
        <taxon>Magnoliopsida</taxon>
        <taxon>eudicotyledons</taxon>
        <taxon>Gunneridae</taxon>
        <taxon>Pentapetalae</taxon>
        <taxon>rosids</taxon>
        <taxon>fabids</taxon>
        <taxon>Malpighiales</taxon>
        <taxon>Euphorbiaceae</taxon>
        <taxon>Crotonoideae</taxon>
        <taxon>Micrandreae</taxon>
        <taxon>Hevea</taxon>
    </lineage>
</organism>
<keyword evidence="5" id="KW-1185">Reference proteome</keyword>
<dbReference type="PROSITE" id="PS51375">
    <property type="entry name" value="PPR"/>
    <property type="match status" value="2"/>
</dbReference>
<sequence length="277" mass="31566">MRLQRWSLCGGFSSGQVTKISVFSIFLSHVRLCLGAYSHGMLREVQLLHLAMERQGILLDKNEIFSKLIDGYVGAFDLERAMLVYDRIREQDGGIRKVFRLLCGDGMVQEARNLMKKVMALGFEPSSLIIDDIAFCYCEKNDFEDLASFFVVMKRSPNVLVGNRIIYGLYTNFGVESKFIHAIIGEFRDVIKRLRAWYGTCSYNALIGTVFREGMWKNAQNILVKMVEKGVAPNLSTYRTLLAGYCKARQFDEVKMMVHKMVNYGLIESSSLENPLS</sequence>
<evidence type="ECO:0000313" key="4">
    <source>
        <dbReference type="EMBL" id="KAF2313605.1"/>
    </source>
</evidence>
<feature type="repeat" description="PPR" evidence="3">
    <location>
        <begin position="234"/>
        <end position="268"/>
    </location>
</feature>
<dbReference type="NCBIfam" id="TIGR00756">
    <property type="entry name" value="PPR"/>
    <property type="match status" value="1"/>
</dbReference>
<evidence type="ECO:0000256" key="1">
    <source>
        <dbReference type="ARBA" id="ARBA00007626"/>
    </source>
</evidence>
<gene>
    <name evidence="4" type="ORF">GH714_012363</name>
</gene>
<accession>A0A6A6MM56</accession>
<keyword evidence="2" id="KW-0677">Repeat</keyword>
<dbReference type="Gene3D" id="1.25.40.10">
    <property type="entry name" value="Tetratricopeptide repeat domain"/>
    <property type="match status" value="2"/>
</dbReference>
<dbReference type="PANTHER" id="PTHR47939:SF5">
    <property type="entry name" value="PENTACOTRIPEPTIDE-REPEAT REGION OF PRORP DOMAIN-CONTAINING PROTEIN"/>
    <property type="match status" value="1"/>
</dbReference>
<dbReference type="AlphaFoldDB" id="A0A6A6MM56"/>
<comment type="similarity">
    <text evidence="1">Belongs to the PPR family. P subfamily.</text>
</comment>
<dbReference type="InterPro" id="IPR002885">
    <property type="entry name" value="PPR_rpt"/>
</dbReference>
<evidence type="ECO:0000313" key="5">
    <source>
        <dbReference type="Proteomes" id="UP000467840"/>
    </source>
</evidence>
<feature type="repeat" description="PPR" evidence="3">
    <location>
        <begin position="199"/>
        <end position="233"/>
    </location>
</feature>
<reference evidence="4 5" key="1">
    <citation type="journal article" date="2020" name="Mol. Plant">
        <title>The Chromosome-Based Rubber Tree Genome Provides New Insights into Spurge Genome Evolution and Rubber Biosynthesis.</title>
        <authorList>
            <person name="Liu J."/>
            <person name="Shi C."/>
            <person name="Shi C.C."/>
            <person name="Li W."/>
            <person name="Zhang Q.J."/>
            <person name="Zhang Y."/>
            <person name="Li K."/>
            <person name="Lu H.F."/>
            <person name="Shi C."/>
            <person name="Zhu S.T."/>
            <person name="Xiao Z.Y."/>
            <person name="Nan H."/>
            <person name="Yue Y."/>
            <person name="Zhu X.G."/>
            <person name="Wu Y."/>
            <person name="Hong X.N."/>
            <person name="Fan G.Y."/>
            <person name="Tong Y."/>
            <person name="Zhang D."/>
            <person name="Mao C.L."/>
            <person name="Liu Y.L."/>
            <person name="Hao S.J."/>
            <person name="Liu W.Q."/>
            <person name="Lv M.Q."/>
            <person name="Zhang H.B."/>
            <person name="Liu Y."/>
            <person name="Hu-Tang G.R."/>
            <person name="Wang J.P."/>
            <person name="Wang J.H."/>
            <person name="Sun Y.H."/>
            <person name="Ni S.B."/>
            <person name="Chen W.B."/>
            <person name="Zhang X.C."/>
            <person name="Jiao Y.N."/>
            <person name="Eichler E.E."/>
            <person name="Li G.H."/>
            <person name="Liu X."/>
            <person name="Gao L.Z."/>
        </authorList>
    </citation>
    <scope>NUCLEOTIDE SEQUENCE [LARGE SCALE GENOMIC DNA]</scope>
    <source>
        <strain evidence="5">cv. GT1</strain>
        <tissue evidence="4">Leaf</tissue>
    </source>
</reference>
<evidence type="ECO:0000256" key="2">
    <source>
        <dbReference type="ARBA" id="ARBA00022737"/>
    </source>
</evidence>
<dbReference type="EMBL" id="JAAGAX010000005">
    <property type="protein sequence ID" value="KAF2313605.1"/>
    <property type="molecule type" value="Genomic_DNA"/>
</dbReference>
<dbReference type="InterPro" id="IPR050667">
    <property type="entry name" value="PPR-containing_protein"/>
</dbReference>
<name>A0A6A6MM56_HEVBR</name>
<dbReference type="Pfam" id="PF13041">
    <property type="entry name" value="PPR_2"/>
    <property type="match status" value="1"/>
</dbReference>
<dbReference type="Proteomes" id="UP000467840">
    <property type="component" value="Chromosome 15"/>
</dbReference>
<evidence type="ECO:0000256" key="3">
    <source>
        <dbReference type="PROSITE-ProRule" id="PRU00708"/>
    </source>
</evidence>
<dbReference type="InterPro" id="IPR011990">
    <property type="entry name" value="TPR-like_helical_dom_sf"/>
</dbReference>
<dbReference type="PANTHER" id="PTHR47939">
    <property type="entry name" value="MEMBRANE-ASSOCIATED SALT-INDUCIBLE PROTEIN-LIKE"/>
    <property type="match status" value="1"/>
</dbReference>
<protein>
    <recommendedName>
        <fullName evidence="6">Pentacotripeptide-repeat region of PRORP domain-containing protein</fullName>
    </recommendedName>
</protein>
<comment type="caution">
    <text evidence="4">The sequence shown here is derived from an EMBL/GenBank/DDBJ whole genome shotgun (WGS) entry which is preliminary data.</text>
</comment>
<proteinExistence type="inferred from homology"/>